<comment type="caution">
    <text evidence="3">The sequence shown here is derived from an EMBL/GenBank/DDBJ whole genome shotgun (WGS) entry which is preliminary data.</text>
</comment>
<organism evidence="3 4">
    <name type="scientific">Haematococcus lacustris</name>
    <name type="common">Green alga</name>
    <name type="synonym">Haematococcus pluvialis</name>
    <dbReference type="NCBI Taxonomy" id="44745"/>
    <lineage>
        <taxon>Eukaryota</taxon>
        <taxon>Viridiplantae</taxon>
        <taxon>Chlorophyta</taxon>
        <taxon>core chlorophytes</taxon>
        <taxon>Chlorophyceae</taxon>
        <taxon>CS clade</taxon>
        <taxon>Chlamydomonadales</taxon>
        <taxon>Haematococcaceae</taxon>
        <taxon>Haematococcus</taxon>
    </lineage>
</organism>
<feature type="non-terminal residue" evidence="3">
    <location>
        <position position="1"/>
    </location>
</feature>
<dbReference type="Proteomes" id="UP000485058">
    <property type="component" value="Unassembled WGS sequence"/>
</dbReference>
<evidence type="ECO:0000313" key="4">
    <source>
        <dbReference type="Proteomes" id="UP000485058"/>
    </source>
</evidence>
<dbReference type="AlphaFoldDB" id="A0A6A0A587"/>
<keyword evidence="2" id="KW-0472">Membrane</keyword>
<feature type="non-terminal residue" evidence="3">
    <location>
        <position position="102"/>
    </location>
</feature>
<proteinExistence type="predicted"/>
<feature type="region of interest" description="Disordered" evidence="1">
    <location>
        <begin position="22"/>
        <end position="74"/>
    </location>
</feature>
<keyword evidence="2" id="KW-1133">Transmembrane helix</keyword>
<evidence type="ECO:0000256" key="1">
    <source>
        <dbReference type="SAM" id="MobiDB-lite"/>
    </source>
</evidence>
<reference evidence="3 4" key="1">
    <citation type="submission" date="2020-02" db="EMBL/GenBank/DDBJ databases">
        <title>Draft genome sequence of Haematococcus lacustris strain NIES-144.</title>
        <authorList>
            <person name="Morimoto D."/>
            <person name="Nakagawa S."/>
            <person name="Yoshida T."/>
            <person name="Sawayama S."/>
        </authorList>
    </citation>
    <scope>NUCLEOTIDE SEQUENCE [LARGE SCALE GENOMIC DNA]</scope>
    <source>
        <strain evidence="3 4">NIES-144</strain>
    </source>
</reference>
<keyword evidence="2" id="KW-0812">Transmembrane</keyword>
<gene>
    <name evidence="3" type="ORF">HaLaN_26020</name>
</gene>
<dbReference type="EMBL" id="BLLF01003565">
    <property type="protein sequence ID" value="GFH27658.1"/>
    <property type="molecule type" value="Genomic_DNA"/>
</dbReference>
<accession>A0A6A0A587</accession>
<evidence type="ECO:0000256" key="2">
    <source>
        <dbReference type="SAM" id="Phobius"/>
    </source>
</evidence>
<evidence type="ECO:0000313" key="3">
    <source>
        <dbReference type="EMBL" id="GFH27658.1"/>
    </source>
</evidence>
<sequence length="102" mass="10010">MTGHDNGCSAACISVRKGHVRPRTMDDVSPGGLQGTHSFKIVAQQKLSAGHGSQPQAPLPASAPPASQDIRSCSKPPASAAALSAALTAALSAALTAALAAA</sequence>
<protein>
    <submittedName>
        <fullName evidence="3">Uncharacterized protein</fullName>
    </submittedName>
</protein>
<feature type="transmembrane region" description="Helical" evidence="2">
    <location>
        <begin position="80"/>
        <end position="101"/>
    </location>
</feature>
<name>A0A6A0A587_HAELA</name>
<keyword evidence="4" id="KW-1185">Reference proteome</keyword>